<reference evidence="1" key="1">
    <citation type="submission" date="2018-05" db="EMBL/GenBank/DDBJ databases">
        <authorList>
            <person name="Lanie J.A."/>
            <person name="Ng W.-L."/>
            <person name="Kazmierczak K.M."/>
            <person name="Andrzejewski T.M."/>
            <person name="Davidsen T.M."/>
            <person name="Wayne K.J."/>
            <person name="Tettelin H."/>
            <person name="Glass J.I."/>
            <person name="Rusch D."/>
            <person name="Podicherti R."/>
            <person name="Tsui H.-C.T."/>
            <person name="Winkler M.E."/>
        </authorList>
    </citation>
    <scope>NUCLEOTIDE SEQUENCE</scope>
</reference>
<proteinExistence type="predicted"/>
<name>A0A382DZR3_9ZZZZ</name>
<organism evidence="1">
    <name type="scientific">marine metagenome</name>
    <dbReference type="NCBI Taxonomy" id="408172"/>
    <lineage>
        <taxon>unclassified sequences</taxon>
        <taxon>metagenomes</taxon>
        <taxon>ecological metagenomes</taxon>
    </lineage>
</organism>
<protein>
    <submittedName>
        <fullName evidence="1">Uncharacterized protein</fullName>
    </submittedName>
</protein>
<feature type="non-terminal residue" evidence="1">
    <location>
        <position position="1"/>
    </location>
</feature>
<dbReference type="EMBL" id="UINC01041641">
    <property type="protein sequence ID" value="SVB43193.1"/>
    <property type="molecule type" value="Genomic_DNA"/>
</dbReference>
<evidence type="ECO:0000313" key="1">
    <source>
        <dbReference type="EMBL" id="SVB43193.1"/>
    </source>
</evidence>
<sequence>VQKLAAEFVVAADACDRMQKEFCQDEDALLFRKFAKERTIKKGNRGGAQGHYAVAPSGELLAASSSANPKVLVEMMKQGLAKWATLPREKRLLPKAPDPKAAENWRRKEKLYPDDGLVLRVVARDQKRERWPDSNLDYAWFRKDEARALLPAKPKKDAKHDVPRELVQRLARFHLLDNVHALNYTFFPKEAIEKARLTSTVLQVKGDLVSLSFEGETRASLVSPKKIGYEPKLLGRATFNLKEQKFVSFELLAVGLRWGLGNCNQRHNPAPALMGIVFTLAGDSQAERLPPAFISRYGW</sequence>
<gene>
    <name evidence="1" type="ORF">METZ01_LOCUS196047</name>
</gene>
<accession>A0A382DZR3</accession>
<dbReference type="AlphaFoldDB" id="A0A382DZR3"/>